<dbReference type="AlphaFoldDB" id="A0A1I4A3N1"/>
<dbReference type="RefSeq" id="WP_092959249.1">
    <property type="nucleotide sequence ID" value="NZ_FOSQ01000003.1"/>
</dbReference>
<reference evidence="1 2" key="1">
    <citation type="submission" date="2016-10" db="EMBL/GenBank/DDBJ databases">
        <authorList>
            <person name="de Groot N.N."/>
        </authorList>
    </citation>
    <scope>NUCLEOTIDE SEQUENCE [LARGE SCALE GENOMIC DNA]</scope>
    <source>
        <strain evidence="1 2">DSM 19981</strain>
    </source>
</reference>
<dbReference type="STRING" id="1123062.SAMN02745775_103116"/>
<accession>A0A1I4A3N1</accession>
<dbReference type="EMBL" id="FOSQ01000003">
    <property type="protein sequence ID" value="SFK50954.1"/>
    <property type="molecule type" value="Genomic_DNA"/>
</dbReference>
<dbReference type="Proteomes" id="UP000199473">
    <property type="component" value="Unassembled WGS sequence"/>
</dbReference>
<name>A0A1I4A3N1_9PROT</name>
<keyword evidence="2" id="KW-1185">Reference proteome</keyword>
<evidence type="ECO:0000313" key="1">
    <source>
        <dbReference type="EMBL" id="SFK50954.1"/>
    </source>
</evidence>
<sequence length="64" mass="6577">MAIISTIVGALGIEAAKEAASVADNVLGALFGKRASEVMEEVGARLRGYTGESPRTTIWNAPSA</sequence>
<evidence type="ECO:0000313" key="2">
    <source>
        <dbReference type="Proteomes" id="UP000199473"/>
    </source>
</evidence>
<proteinExistence type="predicted"/>
<gene>
    <name evidence="1" type="ORF">SAMN02745775_103116</name>
</gene>
<organism evidence="1 2">
    <name type="scientific">Falsiroseomonas stagni DSM 19981</name>
    <dbReference type="NCBI Taxonomy" id="1123062"/>
    <lineage>
        <taxon>Bacteria</taxon>
        <taxon>Pseudomonadati</taxon>
        <taxon>Pseudomonadota</taxon>
        <taxon>Alphaproteobacteria</taxon>
        <taxon>Acetobacterales</taxon>
        <taxon>Roseomonadaceae</taxon>
        <taxon>Falsiroseomonas</taxon>
    </lineage>
</organism>
<protein>
    <submittedName>
        <fullName evidence="1">Uncharacterized protein</fullName>
    </submittedName>
</protein>